<dbReference type="RefSeq" id="WP_166221719.1">
    <property type="nucleotide sequence ID" value="NZ_CP049801.1"/>
</dbReference>
<gene>
    <name evidence="2" type="ORF">G8E00_02335</name>
</gene>
<dbReference type="PIRSF" id="PIRSF014728">
    <property type="entry name" value="PqaA"/>
    <property type="match status" value="1"/>
</dbReference>
<reference evidence="2 3" key="1">
    <citation type="submission" date="2020-03" db="EMBL/GenBank/DDBJ databases">
        <authorList>
            <person name="Zhu W."/>
        </authorList>
    </citation>
    <scope>NUCLEOTIDE SEQUENCE [LARGE SCALE GENOMIC DNA]</scope>
    <source>
        <strain evidence="2 3">323-1</strain>
    </source>
</reference>
<feature type="signal peptide" evidence="1">
    <location>
        <begin position="1"/>
        <end position="20"/>
    </location>
</feature>
<evidence type="ECO:0000313" key="2">
    <source>
        <dbReference type="EMBL" id="QIO04887.1"/>
    </source>
</evidence>
<dbReference type="EMBL" id="CP049801">
    <property type="protein sequence ID" value="QIO04887.1"/>
    <property type="molecule type" value="Genomic_DNA"/>
</dbReference>
<keyword evidence="3" id="KW-1185">Reference proteome</keyword>
<sequence>MQITKTLFMMMLSLSISACKNNDSSDTSSNTQSASYCDSKNLEFYDVIPCYSEGLADLPLVYSLSKSEVLDHGLMLKTYQLNSQNWSPNNQASPQQWQHEVNIYIPNHSPKPYALLVINDGTNLDSTGKNKLPTNFTTAMLKNIAQQTNSVVISVSNIPNQPLSYETDSVGLVEDYNVARSWDIFLKDPMQYQNMSVHIPMTAAVSQTLRLAHQELKSFGIEQYVATGASKRGWVSWLAAIDNDKIKAVVPFVFDLLNTQKGLEHMYLSYGKNWPIAFYPYYVYATDQNIQTTNFTDLMKIEDPLQYRNSKYSERLTIPKYIINASGDDFYVPDNTQFYYDELQGTKSLRVAPNSDHAGILNIAEQSLIHFLNRFQNQKALPSILEQQTNQSLTLKFSERPTELKQWTATNLKDRDFRYACNIQYISKPLNINPNQDVTIELNQPVQGWQATFIEAIFEDGYVATSQVYIRPDEIYPTHAPANKEGACQSIAGRGLTP</sequence>
<keyword evidence="1" id="KW-0732">Signal</keyword>
<dbReference type="Proteomes" id="UP000502297">
    <property type="component" value="Chromosome"/>
</dbReference>
<protein>
    <submittedName>
        <fullName evidence="2">PhoPQ-regulated protein</fullName>
    </submittedName>
</protein>
<organism evidence="2 3">
    <name type="scientific">Acinetobacter shaoyimingii</name>
    <dbReference type="NCBI Taxonomy" id="2715164"/>
    <lineage>
        <taxon>Bacteria</taxon>
        <taxon>Pseudomonadati</taxon>
        <taxon>Pseudomonadota</taxon>
        <taxon>Gammaproteobacteria</taxon>
        <taxon>Moraxellales</taxon>
        <taxon>Moraxellaceae</taxon>
        <taxon>Acinetobacter</taxon>
    </lineage>
</organism>
<dbReference type="KEGG" id="asha:G8E00_02335"/>
<dbReference type="AlphaFoldDB" id="A0A6G8RSN6"/>
<feature type="chain" id="PRO_5026197676" evidence="1">
    <location>
        <begin position="21"/>
        <end position="498"/>
    </location>
</feature>
<dbReference type="PANTHER" id="PTHR31497">
    <property type="entry name" value="AUTOCRINE PROLIFERATION REPRESSOR PROTEIN A"/>
    <property type="match status" value="1"/>
</dbReference>
<dbReference type="Pfam" id="PF10142">
    <property type="entry name" value="PhoPQ_related"/>
    <property type="match status" value="1"/>
</dbReference>
<name>A0A6G8RSN6_9GAMM</name>
<dbReference type="PROSITE" id="PS51257">
    <property type="entry name" value="PROKAR_LIPOPROTEIN"/>
    <property type="match status" value="1"/>
</dbReference>
<evidence type="ECO:0000256" key="1">
    <source>
        <dbReference type="SAM" id="SignalP"/>
    </source>
</evidence>
<accession>A0A6G8RSN6</accession>
<proteinExistence type="predicted"/>
<evidence type="ECO:0000313" key="3">
    <source>
        <dbReference type="Proteomes" id="UP000502297"/>
    </source>
</evidence>
<dbReference type="Gene3D" id="3.40.50.1820">
    <property type="entry name" value="alpha/beta hydrolase"/>
    <property type="match status" value="1"/>
</dbReference>
<dbReference type="InterPro" id="IPR009199">
    <property type="entry name" value="PhoPQ-act_pathogen-rel_PqaA"/>
</dbReference>
<dbReference type="PANTHER" id="PTHR31497:SF0">
    <property type="entry name" value="AUTOCRINE PROLIFERATION REPRESSOR PROTEIN A"/>
    <property type="match status" value="1"/>
</dbReference>
<dbReference type="SUPFAM" id="SSF53474">
    <property type="entry name" value="alpha/beta-Hydrolases"/>
    <property type="match status" value="1"/>
</dbReference>
<dbReference type="InterPro" id="IPR029058">
    <property type="entry name" value="AB_hydrolase_fold"/>
</dbReference>